<organism evidence="2 3">
    <name type="scientific">Lepidopterella palustris CBS 459.81</name>
    <dbReference type="NCBI Taxonomy" id="1314670"/>
    <lineage>
        <taxon>Eukaryota</taxon>
        <taxon>Fungi</taxon>
        <taxon>Dikarya</taxon>
        <taxon>Ascomycota</taxon>
        <taxon>Pezizomycotina</taxon>
        <taxon>Dothideomycetes</taxon>
        <taxon>Pleosporomycetidae</taxon>
        <taxon>Mytilinidiales</taxon>
        <taxon>Argynnaceae</taxon>
        <taxon>Lepidopterella</taxon>
    </lineage>
</organism>
<dbReference type="OrthoDB" id="4476201at2759"/>
<dbReference type="InterPro" id="IPR052895">
    <property type="entry name" value="HetReg/Transcr_Mod"/>
</dbReference>
<dbReference type="Pfam" id="PF06985">
    <property type="entry name" value="HET"/>
    <property type="match status" value="1"/>
</dbReference>
<dbReference type="Pfam" id="PF26639">
    <property type="entry name" value="Het-6_barrel"/>
    <property type="match status" value="1"/>
</dbReference>
<keyword evidence="3" id="KW-1185">Reference proteome</keyword>
<accession>A0A8E2EKK5</accession>
<evidence type="ECO:0000313" key="3">
    <source>
        <dbReference type="Proteomes" id="UP000250266"/>
    </source>
</evidence>
<protein>
    <submittedName>
        <fullName evidence="2">HET-domain-containing protein</fullName>
    </submittedName>
</protein>
<evidence type="ECO:0000313" key="2">
    <source>
        <dbReference type="EMBL" id="OCK85500.1"/>
    </source>
</evidence>
<dbReference type="Proteomes" id="UP000250266">
    <property type="component" value="Unassembled WGS sequence"/>
</dbReference>
<reference evidence="2 3" key="1">
    <citation type="journal article" date="2016" name="Nat. Commun.">
        <title>Ectomycorrhizal ecology is imprinted in the genome of the dominant symbiotic fungus Cenococcum geophilum.</title>
        <authorList>
            <consortium name="DOE Joint Genome Institute"/>
            <person name="Peter M."/>
            <person name="Kohler A."/>
            <person name="Ohm R.A."/>
            <person name="Kuo A."/>
            <person name="Krutzmann J."/>
            <person name="Morin E."/>
            <person name="Arend M."/>
            <person name="Barry K.W."/>
            <person name="Binder M."/>
            <person name="Choi C."/>
            <person name="Clum A."/>
            <person name="Copeland A."/>
            <person name="Grisel N."/>
            <person name="Haridas S."/>
            <person name="Kipfer T."/>
            <person name="LaButti K."/>
            <person name="Lindquist E."/>
            <person name="Lipzen A."/>
            <person name="Maire R."/>
            <person name="Meier B."/>
            <person name="Mihaltcheva S."/>
            <person name="Molinier V."/>
            <person name="Murat C."/>
            <person name="Poggeler S."/>
            <person name="Quandt C.A."/>
            <person name="Sperisen C."/>
            <person name="Tritt A."/>
            <person name="Tisserant E."/>
            <person name="Crous P.W."/>
            <person name="Henrissat B."/>
            <person name="Nehls U."/>
            <person name="Egli S."/>
            <person name="Spatafora J.W."/>
            <person name="Grigoriev I.V."/>
            <person name="Martin F.M."/>
        </authorList>
    </citation>
    <scope>NUCLEOTIDE SEQUENCE [LARGE SCALE GENOMIC DNA]</scope>
    <source>
        <strain evidence="2 3">CBS 459.81</strain>
    </source>
</reference>
<feature type="domain" description="Heterokaryon incompatibility" evidence="1">
    <location>
        <begin position="55"/>
        <end position="225"/>
    </location>
</feature>
<dbReference type="AlphaFoldDB" id="A0A8E2EKK5"/>
<sequence length="719" mass="81311">MENALTTPSNQHFEYTTLSSSRSIRLVKLNDRSKSRNGSVSFSLLTTHFDNAPVYLALSYTWGDPACPFLDLLTPLPALPVETLCDGQPFYVGPNLSVALERLEYLIQDKPDMYIWIDAICINQADDAERASQVKMMGEIYTRAQKVYAWLGPKDASSNEALYILEQISRPSFETVKRAAGSVDFQFPETYAQKLGILPIPVGSWFAWGALMERSYFNRVWILQEVVNAAEVTFLIGDSQFGMLELEKAVLYLNELHWIQFLRPGPLSMAMKSSHELRHQIPKKYENLIASTIANGGRSDMMTQLAITRIRHKIWNVEDPELISFKALLKSHRERRASDPRDKIFALLSLATASVYPYASKSELEAIVDYDVPRGRNLEWASARLYTQLAWKFIRTDRSLKFLNEKEDEASTKLDDLPSWAPDWSTGALHNSPLPEFSTRPWKATGRLVAHIERMENLLHVRGLRLGSVVQSSALPDQISVNSTARFQSFIPMISALPLVTSQGLSRLQLFSATCMLDEYQGKIPASEDVAYIFLAFILRHLSRVWHERETAASDGSLDFEIPPEKEVPSRRRAFKLFSRNNASLPPDFSNPLTAPWLDLIQAERSVSGIKLSTLEQYLKGASYKTRIAPWLDIGSIFNRFIAALANKRLVRTDTMMLGIARRSVRSGDEVWILAGGHTPYILRKRGNDRYLLLCEAYVQGVMFGEVADEAKLVGLVLE</sequence>
<gene>
    <name evidence="2" type="ORF">K432DRAFT_439265</name>
</gene>
<proteinExistence type="predicted"/>
<dbReference type="PANTHER" id="PTHR24148">
    <property type="entry name" value="ANKYRIN REPEAT DOMAIN-CONTAINING PROTEIN 39 HOMOLOG-RELATED"/>
    <property type="match status" value="1"/>
</dbReference>
<name>A0A8E2EKK5_9PEZI</name>
<evidence type="ECO:0000259" key="1">
    <source>
        <dbReference type="Pfam" id="PF06985"/>
    </source>
</evidence>
<dbReference type="EMBL" id="KV744818">
    <property type="protein sequence ID" value="OCK85500.1"/>
    <property type="molecule type" value="Genomic_DNA"/>
</dbReference>
<dbReference type="PANTHER" id="PTHR24148:SF64">
    <property type="entry name" value="HETEROKARYON INCOMPATIBILITY DOMAIN-CONTAINING PROTEIN"/>
    <property type="match status" value="1"/>
</dbReference>
<dbReference type="InterPro" id="IPR010730">
    <property type="entry name" value="HET"/>
</dbReference>